<proteinExistence type="inferred from homology"/>
<dbReference type="EMBL" id="JBAFUR010000001">
    <property type="protein sequence ID" value="MFG1250641.1"/>
    <property type="molecule type" value="Genomic_DNA"/>
</dbReference>
<reference evidence="8 9" key="1">
    <citation type="submission" date="2024-02" db="EMBL/GenBank/DDBJ databases">
        <title>Expansion and revision of Xanthobacter and proposal of Roseixanthobacter gen. nov.</title>
        <authorList>
            <person name="Soltysiak M.P.M."/>
            <person name="Jalihal A."/>
            <person name="Ory A."/>
            <person name="Chrisophersen C."/>
            <person name="Lee A.D."/>
            <person name="Boulton J."/>
            <person name="Springer M."/>
        </authorList>
    </citation>
    <scope>NUCLEOTIDE SEQUENCE [LARGE SCALE GENOMIC DNA]</scope>
    <source>
        <strain evidence="8 9">CB5</strain>
    </source>
</reference>
<protein>
    <submittedName>
        <fullName evidence="8">Tyrosine-type recombinase/integrase</fullName>
    </submittedName>
</protein>
<dbReference type="PROSITE" id="PS51900">
    <property type="entry name" value="CB"/>
    <property type="match status" value="1"/>
</dbReference>
<dbReference type="Gene3D" id="1.10.150.130">
    <property type="match status" value="1"/>
</dbReference>
<dbReference type="InterPro" id="IPR025166">
    <property type="entry name" value="Integrase_DNA_bind_dom"/>
</dbReference>
<dbReference type="InterPro" id="IPR050808">
    <property type="entry name" value="Phage_Integrase"/>
</dbReference>
<dbReference type="PANTHER" id="PTHR30629:SF2">
    <property type="entry name" value="PROPHAGE INTEGRASE INTS-RELATED"/>
    <property type="match status" value="1"/>
</dbReference>
<dbReference type="Pfam" id="PF00589">
    <property type="entry name" value="Phage_integrase"/>
    <property type="match status" value="1"/>
</dbReference>
<dbReference type="CDD" id="cd00801">
    <property type="entry name" value="INT_P4_C"/>
    <property type="match status" value="1"/>
</dbReference>
<dbReference type="InterPro" id="IPR011010">
    <property type="entry name" value="DNA_brk_join_enz"/>
</dbReference>
<keyword evidence="9" id="KW-1185">Reference proteome</keyword>
<evidence type="ECO:0000256" key="4">
    <source>
        <dbReference type="ARBA" id="ARBA00023172"/>
    </source>
</evidence>
<evidence type="ECO:0000259" key="7">
    <source>
        <dbReference type="PROSITE" id="PS51900"/>
    </source>
</evidence>
<dbReference type="PROSITE" id="PS51898">
    <property type="entry name" value="TYR_RECOMBINASE"/>
    <property type="match status" value="1"/>
</dbReference>
<keyword evidence="2" id="KW-0229">DNA integration</keyword>
<keyword evidence="3 5" id="KW-0238">DNA-binding</keyword>
<dbReference type="InterPro" id="IPR044068">
    <property type="entry name" value="CB"/>
</dbReference>
<accession>A0ABW6ZCA1</accession>
<dbReference type="InterPro" id="IPR002104">
    <property type="entry name" value="Integrase_catalytic"/>
</dbReference>
<dbReference type="InterPro" id="IPR010998">
    <property type="entry name" value="Integrase_recombinase_N"/>
</dbReference>
<evidence type="ECO:0000313" key="8">
    <source>
        <dbReference type="EMBL" id="MFG1250641.1"/>
    </source>
</evidence>
<comment type="caution">
    <text evidence="8">The sequence shown here is derived from an EMBL/GenBank/DDBJ whole genome shotgun (WGS) entry which is preliminary data.</text>
</comment>
<organism evidence="8 9">
    <name type="scientific">Xanthobacter aminoxidans</name>
    <dbReference type="NCBI Taxonomy" id="186280"/>
    <lineage>
        <taxon>Bacteria</taxon>
        <taxon>Pseudomonadati</taxon>
        <taxon>Pseudomonadota</taxon>
        <taxon>Alphaproteobacteria</taxon>
        <taxon>Hyphomicrobiales</taxon>
        <taxon>Xanthobacteraceae</taxon>
        <taxon>Xanthobacter</taxon>
    </lineage>
</organism>
<name>A0ABW6ZCA1_9HYPH</name>
<feature type="domain" description="Tyr recombinase" evidence="6">
    <location>
        <begin position="208"/>
        <end position="398"/>
    </location>
</feature>
<keyword evidence="4" id="KW-0233">DNA recombination</keyword>
<gene>
    <name evidence="8" type="ORF">V5F30_00385</name>
</gene>
<evidence type="ECO:0000256" key="5">
    <source>
        <dbReference type="PROSITE-ProRule" id="PRU01248"/>
    </source>
</evidence>
<evidence type="ECO:0000256" key="1">
    <source>
        <dbReference type="ARBA" id="ARBA00008857"/>
    </source>
</evidence>
<dbReference type="PANTHER" id="PTHR30629">
    <property type="entry name" value="PROPHAGE INTEGRASE"/>
    <property type="match status" value="1"/>
</dbReference>
<dbReference type="RefSeq" id="WP_394006973.1">
    <property type="nucleotide sequence ID" value="NZ_JBAFUR010000001.1"/>
</dbReference>
<dbReference type="InterPro" id="IPR013762">
    <property type="entry name" value="Integrase-like_cat_sf"/>
</dbReference>
<evidence type="ECO:0000256" key="2">
    <source>
        <dbReference type="ARBA" id="ARBA00022908"/>
    </source>
</evidence>
<dbReference type="Gene3D" id="1.10.443.10">
    <property type="entry name" value="Intergrase catalytic core"/>
    <property type="match status" value="1"/>
</dbReference>
<evidence type="ECO:0000259" key="6">
    <source>
        <dbReference type="PROSITE" id="PS51898"/>
    </source>
</evidence>
<evidence type="ECO:0000256" key="3">
    <source>
        <dbReference type="ARBA" id="ARBA00023125"/>
    </source>
</evidence>
<comment type="similarity">
    <text evidence="1">Belongs to the 'phage' integrase family.</text>
</comment>
<dbReference type="Proteomes" id="UP001604043">
    <property type="component" value="Unassembled WGS sequence"/>
</dbReference>
<evidence type="ECO:0000313" key="9">
    <source>
        <dbReference type="Proteomes" id="UP001604043"/>
    </source>
</evidence>
<feature type="domain" description="Core-binding (CB)" evidence="7">
    <location>
        <begin position="98"/>
        <end position="178"/>
    </location>
</feature>
<dbReference type="InterPro" id="IPR038488">
    <property type="entry name" value="Integrase_DNA-bd_sf"/>
</dbReference>
<sequence>MRFTKPTVAGLQLPAGKSEALFWDDDLPGFGIRLRVGGSRTWVFQYKLGTKQRRITIGRADVIELNQAKKAATEIHAKVKLGGDPQGAKATARVSASRTLGSVIESYLEAYEPTVRASTFRNARLHLRTHLKPLHGMALDKIGHGDISARLTVLRREIGTSTGDHTRVALSGLYGWAISEGLVNDNPVMRTRSSRLVKAKAGESPTGGRARTLSAEELGEVWRACLDDDFGRIVRLLILTLQRREEIAALSWDEVDLTKGIISLPPARTKNGREHLVPISTAAAQILAGVEHRDERDFLFGEGKGSFSGFSKAKRMLEDRVHKARLKADPTAKPMPHWTLHDLRRTGATMMNESPPLGLGMQPHIVEAILNHVSGTRAGVAGIYNRALYLAEKTAALEAWGEHVIKICRGR</sequence>
<dbReference type="SUPFAM" id="SSF56349">
    <property type="entry name" value="DNA breaking-rejoining enzymes"/>
    <property type="match status" value="1"/>
</dbReference>
<dbReference type="Pfam" id="PF13356">
    <property type="entry name" value="Arm-DNA-bind_3"/>
    <property type="match status" value="1"/>
</dbReference>
<dbReference type="Gene3D" id="3.30.160.390">
    <property type="entry name" value="Integrase, DNA-binding domain"/>
    <property type="match status" value="1"/>
</dbReference>